<dbReference type="Proteomes" id="UP000639403">
    <property type="component" value="Unassembled WGS sequence"/>
</dbReference>
<dbReference type="AlphaFoldDB" id="A0A8H7U4Z7"/>
<evidence type="ECO:0000313" key="2">
    <source>
        <dbReference type="Proteomes" id="UP000639403"/>
    </source>
</evidence>
<reference evidence="1" key="2">
    <citation type="journal article" name="Front. Microbiol.">
        <title>Degradative Capacity of Two Strains of Rhodonia placenta: From Phenotype to Genotype.</title>
        <authorList>
            <person name="Kolle M."/>
            <person name="Horta M.A.C."/>
            <person name="Nowrousian M."/>
            <person name="Ohm R.A."/>
            <person name="Benz J.P."/>
            <person name="Pilgard A."/>
        </authorList>
    </citation>
    <scope>NUCLEOTIDE SEQUENCE</scope>
    <source>
        <strain evidence="1">FPRL280</strain>
    </source>
</reference>
<gene>
    <name evidence="1" type="ORF">IEO21_01941</name>
</gene>
<sequence>MLTYLHHSDPTIPHYRKEEWSWVRGAAATVDRPLLGWAGRFFLHNHSRSSDNQPEITKCVRSVLKEHYNYDSTNTFFALYRSFTECVFIEEDGAIVFYKNKHGHSQRDVAEMKLKEIDATWNAEEQDNGVQVVE</sequence>
<protein>
    <submittedName>
        <fullName evidence="1">Uncharacterized protein</fullName>
    </submittedName>
</protein>
<dbReference type="InterPro" id="IPR012171">
    <property type="entry name" value="Fatty_acid_desaturase"/>
</dbReference>
<dbReference type="GO" id="GO:0016491">
    <property type="term" value="F:oxidoreductase activity"/>
    <property type="evidence" value="ECO:0007669"/>
    <property type="project" value="InterPro"/>
</dbReference>
<reference evidence="1" key="1">
    <citation type="submission" date="2020-11" db="EMBL/GenBank/DDBJ databases">
        <authorList>
            <person name="Koelle M."/>
            <person name="Horta M.A.C."/>
            <person name="Nowrousian M."/>
            <person name="Ohm R.A."/>
            <person name="Benz P."/>
            <person name="Pilgard A."/>
        </authorList>
    </citation>
    <scope>NUCLEOTIDE SEQUENCE</scope>
    <source>
        <strain evidence="1">FPRL280</strain>
    </source>
</reference>
<accession>A0A8H7U4Z7</accession>
<dbReference type="EMBL" id="JADOXO010000016">
    <property type="protein sequence ID" value="KAF9819676.1"/>
    <property type="molecule type" value="Genomic_DNA"/>
</dbReference>
<proteinExistence type="predicted"/>
<organism evidence="1 2">
    <name type="scientific">Rhodonia placenta</name>
    <dbReference type="NCBI Taxonomy" id="104341"/>
    <lineage>
        <taxon>Eukaryota</taxon>
        <taxon>Fungi</taxon>
        <taxon>Dikarya</taxon>
        <taxon>Basidiomycota</taxon>
        <taxon>Agaricomycotina</taxon>
        <taxon>Agaricomycetes</taxon>
        <taxon>Polyporales</taxon>
        <taxon>Adustoporiaceae</taxon>
        <taxon>Rhodonia</taxon>
    </lineage>
</organism>
<dbReference type="PANTHER" id="PTHR32100">
    <property type="entry name" value="OMEGA-6 FATTY ACID DESATURASE, CHLOROPLASTIC"/>
    <property type="match status" value="1"/>
</dbReference>
<comment type="caution">
    <text evidence="1">The sequence shown here is derived from an EMBL/GenBank/DDBJ whole genome shotgun (WGS) entry which is preliminary data.</text>
</comment>
<evidence type="ECO:0000313" key="1">
    <source>
        <dbReference type="EMBL" id="KAF9819676.1"/>
    </source>
</evidence>
<name>A0A8H7U4Z7_9APHY</name>